<evidence type="ECO:0000313" key="2">
    <source>
        <dbReference type="EMBL" id="CAL1402163.1"/>
    </source>
</evidence>
<feature type="region of interest" description="Disordered" evidence="1">
    <location>
        <begin position="76"/>
        <end position="106"/>
    </location>
</feature>
<dbReference type="Proteomes" id="UP001497516">
    <property type="component" value="Chromosome 7"/>
</dbReference>
<gene>
    <name evidence="2" type="ORF">LTRI10_LOCUS42185</name>
</gene>
<keyword evidence="3" id="KW-1185">Reference proteome</keyword>
<accession>A0AAV2FWY6</accession>
<sequence>MVAVRTMFNGERLLSDHVFSAFAEIRTLGIGTPPRSLSATGDMAAHSVGQVRVGWPRFPSDWLPCRRIRERRRGDWERAARKGFMPDPSRSSAGKESSTSPLLLSPTSIAVRKRGEVRSLV</sequence>
<evidence type="ECO:0000256" key="1">
    <source>
        <dbReference type="SAM" id="MobiDB-lite"/>
    </source>
</evidence>
<name>A0AAV2FWY6_9ROSI</name>
<dbReference type="AlphaFoldDB" id="A0AAV2FWY6"/>
<dbReference type="EMBL" id="OZ034820">
    <property type="protein sequence ID" value="CAL1402163.1"/>
    <property type="molecule type" value="Genomic_DNA"/>
</dbReference>
<feature type="compositionally biased region" description="Low complexity" evidence="1">
    <location>
        <begin position="97"/>
        <end position="106"/>
    </location>
</feature>
<evidence type="ECO:0000313" key="3">
    <source>
        <dbReference type="Proteomes" id="UP001497516"/>
    </source>
</evidence>
<organism evidence="2 3">
    <name type="scientific">Linum trigynum</name>
    <dbReference type="NCBI Taxonomy" id="586398"/>
    <lineage>
        <taxon>Eukaryota</taxon>
        <taxon>Viridiplantae</taxon>
        <taxon>Streptophyta</taxon>
        <taxon>Embryophyta</taxon>
        <taxon>Tracheophyta</taxon>
        <taxon>Spermatophyta</taxon>
        <taxon>Magnoliopsida</taxon>
        <taxon>eudicotyledons</taxon>
        <taxon>Gunneridae</taxon>
        <taxon>Pentapetalae</taxon>
        <taxon>rosids</taxon>
        <taxon>fabids</taxon>
        <taxon>Malpighiales</taxon>
        <taxon>Linaceae</taxon>
        <taxon>Linum</taxon>
    </lineage>
</organism>
<proteinExistence type="predicted"/>
<protein>
    <submittedName>
        <fullName evidence="2">Uncharacterized protein</fullName>
    </submittedName>
</protein>
<reference evidence="2 3" key="1">
    <citation type="submission" date="2024-04" db="EMBL/GenBank/DDBJ databases">
        <authorList>
            <person name="Fracassetti M."/>
        </authorList>
    </citation>
    <scope>NUCLEOTIDE SEQUENCE [LARGE SCALE GENOMIC DNA]</scope>
</reference>